<feature type="region of interest" description="Disordered" evidence="1">
    <location>
        <begin position="1"/>
        <end position="23"/>
    </location>
</feature>
<reference evidence="2" key="1">
    <citation type="journal article" date="2011" name="Environ. Microbiol.">
        <title>Genomic insights into the metabolic potential of the polycyclic aromatic hydrocarbon degrading sulfate-reducing Deltaproteobacterium N47.</title>
        <authorList>
            <person name="Bergmann F."/>
            <person name="Selesi D."/>
            <person name="Weinmaier T."/>
            <person name="Tischler P."/>
            <person name="Rattei T."/>
            <person name="Meckenstock R.U."/>
        </authorList>
    </citation>
    <scope>NUCLEOTIDE SEQUENCE</scope>
</reference>
<name>E1YMU5_9BACT</name>
<dbReference type="Pfam" id="PF14390">
    <property type="entry name" value="DUF4420"/>
    <property type="match status" value="1"/>
</dbReference>
<dbReference type="EMBL" id="FR695880">
    <property type="protein sequence ID" value="CBX31889.1"/>
    <property type="molecule type" value="Genomic_DNA"/>
</dbReference>
<evidence type="ECO:0000256" key="1">
    <source>
        <dbReference type="SAM" id="MobiDB-lite"/>
    </source>
</evidence>
<dbReference type="InterPro" id="IPR025534">
    <property type="entry name" value="DUF4420"/>
</dbReference>
<sequence length="332" mass="38080">MKRKKMKMNNPWDEINPPSKDVSARRIDHTHSLDLFWARDHFGRYLFVYEFSSEAESISNINLPDLVGIQTAYIPANGSINSNRLVLLLNEQSNWELFLSLCNDLVQATRQSKTSASAVQTILRRLTRWHEFLRKNRSELLTEEKIKGLIGELLFIRNYLIPTFGSGRAIQFWQGTEGLPQDFNINNSAIEVKCQSGATSPYVRISSAEQLCPQLPEMYLFVITLGKSTPETENAINLPGLISNIRDILQSDTSSHIERFNDLLHMIGYIDSDSYLDFTYILAGEKMFQVTEGFPRICNHDIHHGIVKLSYDISLSECEPFKNRPDWMVKIS</sequence>
<evidence type="ECO:0008006" key="3">
    <source>
        <dbReference type="Google" id="ProtNLM"/>
    </source>
</evidence>
<protein>
    <recommendedName>
        <fullName evidence="3">PD-(D/E)XK motif protein</fullName>
    </recommendedName>
</protein>
<evidence type="ECO:0000313" key="2">
    <source>
        <dbReference type="EMBL" id="CBX31889.1"/>
    </source>
</evidence>
<proteinExistence type="predicted"/>
<accession>E1YMU5</accession>
<dbReference type="AlphaFoldDB" id="E1YMU5"/>
<gene>
    <name evidence="2" type="ORF">N47_O13080</name>
</gene>
<organism evidence="2">
    <name type="scientific">uncultured Desulfobacterium sp</name>
    <dbReference type="NCBI Taxonomy" id="201089"/>
    <lineage>
        <taxon>Bacteria</taxon>
        <taxon>Pseudomonadati</taxon>
        <taxon>Thermodesulfobacteriota</taxon>
        <taxon>Desulfobacteria</taxon>
        <taxon>Desulfobacterales</taxon>
        <taxon>Desulfobacteriaceae</taxon>
        <taxon>Desulfobacterium</taxon>
        <taxon>environmental samples</taxon>
    </lineage>
</organism>